<protein>
    <submittedName>
        <fullName evidence="1">Uncharacterized protein</fullName>
    </submittedName>
</protein>
<dbReference type="Proteomes" id="UP000003146">
    <property type="component" value="Unassembled WGS sequence"/>
</dbReference>
<name>B3JFU1_9BACT</name>
<comment type="caution">
    <text evidence="1">The sequence shown here is derived from an EMBL/GenBank/DDBJ whole genome shotgun (WGS) entry which is preliminary data.</text>
</comment>
<organism evidence="1 2">
    <name type="scientific">Phocaeicola coprocola DSM 17136</name>
    <dbReference type="NCBI Taxonomy" id="470145"/>
    <lineage>
        <taxon>Bacteria</taxon>
        <taxon>Pseudomonadati</taxon>
        <taxon>Bacteroidota</taxon>
        <taxon>Bacteroidia</taxon>
        <taxon>Bacteroidales</taxon>
        <taxon>Bacteroidaceae</taxon>
        <taxon>Phocaeicola</taxon>
    </lineage>
</organism>
<dbReference type="STRING" id="470145.BACCOP_00743"/>
<reference evidence="1 2" key="1">
    <citation type="submission" date="2008-04" db="EMBL/GenBank/DDBJ databases">
        <title>Draft genome sequence of Bacteroides coprocola (DSM 17136).</title>
        <authorList>
            <person name="Sudarsanam P."/>
            <person name="Ley R."/>
            <person name="Guruge J."/>
            <person name="Turnbaugh P.J."/>
            <person name="Mahowald M."/>
            <person name="Liep D."/>
            <person name="Gordon J."/>
        </authorList>
    </citation>
    <scope>NUCLEOTIDE SEQUENCE [LARGE SCALE GENOMIC DNA]</scope>
    <source>
        <strain evidence="1 2">DSM 17136</strain>
    </source>
</reference>
<dbReference type="EMBL" id="ABIY02000059">
    <property type="protein sequence ID" value="EDV02175.1"/>
    <property type="molecule type" value="Genomic_DNA"/>
</dbReference>
<dbReference type="HOGENOM" id="CLU_2646845_0_0_10"/>
<accession>B3JFU1</accession>
<dbReference type="AlphaFoldDB" id="B3JFU1"/>
<reference evidence="1 2" key="2">
    <citation type="submission" date="2008-04" db="EMBL/GenBank/DDBJ databases">
        <authorList>
            <person name="Fulton L."/>
            <person name="Clifton S."/>
            <person name="Fulton B."/>
            <person name="Xu J."/>
            <person name="Minx P."/>
            <person name="Pepin K.H."/>
            <person name="Johnson M."/>
            <person name="Thiruvilangam P."/>
            <person name="Bhonagiri V."/>
            <person name="Nash W.E."/>
            <person name="Mardis E.R."/>
            <person name="Wilson R.K."/>
        </authorList>
    </citation>
    <scope>NUCLEOTIDE SEQUENCE [LARGE SCALE GENOMIC DNA]</scope>
    <source>
        <strain evidence="1 2">DSM 17136</strain>
    </source>
</reference>
<evidence type="ECO:0000313" key="1">
    <source>
        <dbReference type="EMBL" id="EDV02175.1"/>
    </source>
</evidence>
<gene>
    <name evidence="1" type="ORF">BACCOP_00743</name>
</gene>
<proteinExistence type="predicted"/>
<sequence>MEVAIGRLFQQTEVRKVQILLQPSSTKTGTSHWENGAYLRYDYHFLQSFCIERPGKSGDGFVTLYICSFAIDQGNE</sequence>
<evidence type="ECO:0000313" key="2">
    <source>
        <dbReference type="Proteomes" id="UP000003146"/>
    </source>
</evidence>